<dbReference type="Pfam" id="PF01145">
    <property type="entry name" value="Band_7"/>
    <property type="match status" value="1"/>
</dbReference>
<keyword evidence="11" id="KW-1185">Reference proteome</keyword>
<name>A0AA52EGP9_9PROT</name>
<dbReference type="CDD" id="cd03404">
    <property type="entry name" value="SPFH_HflK"/>
    <property type="match status" value="1"/>
</dbReference>
<feature type="region of interest" description="Disordered" evidence="8">
    <location>
        <begin position="1"/>
        <end position="32"/>
    </location>
</feature>
<dbReference type="InterPro" id="IPR020980">
    <property type="entry name" value="Membrane_HflK_N"/>
</dbReference>
<dbReference type="InterPro" id="IPR036013">
    <property type="entry name" value="Band_7/SPFH_dom_sf"/>
</dbReference>
<dbReference type="NCBIfam" id="TIGR01933">
    <property type="entry name" value="hflK"/>
    <property type="match status" value="1"/>
</dbReference>
<dbReference type="SUPFAM" id="SSF117892">
    <property type="entry name" value="Band 7/SPFH domain"/>
    <property type="match status" value="1"/>
</dbReference>
<evidence type="ECO:0000256" key="2">
    <source>
        <dbReference type="ARBA" id="ARBA00006971"/>
    </source>
</evidence>
<keyword evidence="4 6" id="KW-1133">Transmembrane helix</keyword>
<reference evidence="10" key="1">
    <citation type="submission" date="2023-04" db="EMBL/GenBank/DDBJ databases">
        <title>Complete genome sequence of Temperatibacter marinus.</title>
        <authorList>
            <person name="Rong J.-C."/>
            <person name="Yi M.-L."/>
            <person name="Zhao Q."/>
        </authorList>
    </citation>
    <scope>NUCLEOTIDE SEQUENCE</scope>
    <source>
        <strain evidence="10">NBRC 110045</strain>
    </source>
</reference>
<dbReference type="EMBL" id="CP123872">
    <property type="protein sequence ID" value="WND02823.1"/>
    <property type="molecule type" value="Genomic_DNA"/>
</dbReference>
<evidence type="ECO:0000313" key="10">
    <source>
        <dbReference type="EMBL" id="WND02823.1"/>
    </source>
</evidence>
<dbReference type="GO" id="GO:0008233">
    <property type="term" value="F:peptidase activity"/>
    <property type="evidence" value="ECO:0007669"/>
    <property type="project" value="UniProtKB-KW"/>
</dbReference>
<comment type="similarity">
    <text evidence="2 6">Belongs to the band 7/mec-2 family. HflK subfamily.</text>
</comment>
<evidence type="ECO:0000256" key="1">
    <source>
        <dbReference type="ARBA" id="ARBA00004167"/>
    </source>
</evidence>
<evidence type="ECO:0000256" key="8">
    <source>
        <dbReference type="SAM" id="MobiDB-lite"/>
    </source>
</evidence>
<evidence type="ECO:0000256" key="5">
    <source>
        <dbReference type="ARBA" id="ARBA00023136"/>
    </source>
</evidence>
<evidence type="ECO:0000259" key="9">
    <source>
        <dbReference type="SMART" id="SM00244"/>
    </source>
</evidence>
<evidence type="ECO:0000256" key="3">
    <source>
        <dbReference type="ARBA" id="ARBA00022692"/>
    </source>
</evidence>
<dbReference type="GO" id="GO:0016020">
    <property type="term" value="C:membrane"/>
    <property type="evidence" value="ECO:0007669"/>
    <property type="project" value="UniProtKB-SubCell"/>
</dbReference>
<keyword evidence="10" id="KW-0378">Hydrolase</keyword>
<comment type="subcellular location">
    <subcellularLocation>
        <location evidence="1">Membrane</location>
        <topology evidence="1">Single-pass membrane protein</topology>
    </subcellularLocation>
</comment>
<keyword evidence="7" id="KW-0175">Coiled coil</keyword>
<dbReference type="AlphaFoldDB" id="A0AA52EGP9"/>
<feature type="region of interest" description="Disordered" evidence="8">
    <location>
        <begin position="114"/>
        <end position="137"/>
    </location>
</feature>
<dbReference type="InterPro" id="IPR050710">
    <property type="entry name" value="Band7/mec-2_domain"/>
</dbReference>
<proteinExistence type="inferred from homology"/>
<dbReference type="RefSeq" id="WP_310798661.1">
    <property type="nucleotide sequence ID" value="NZ_CP123872.1"/>
</dbReference>
<dbReference type="PANTHER" id="PTHR43327:SF2">
    <property type="entry name" value="MODULATOR OF FTSH PROTEASE HFLK"/>
    <property type="match status" value="1"/>
</dbReference>
<feature type="compositionally biased region" description="Gly residues" evidence="8">
    <location>
        <begin position="1"/>
        <end position="26"/>
    </location>
</feature>
<comment type="function">
    <text evidence="6">HflC and HflK could encode or regulate a protease.</text>
</comment>
<keyword evidence="3 6" id="KW-0812">Transmembrane</keyword>
<accession>A0AA52EGP9</accession>
<keyword evidence="10" id="KW-0645">Protease</keyword>
<dbReference type="PANTHER" id="PTHR43327">
    <property type="entry name" value="STOMATIN-LIKE PROTEIN 2, MITOCHONDRIAL"/>
    <property type="match status" value="1"/>
</dbReference>
<sequence length="360" mass="39549">MSWNGNNGGGNNPWGNGGGRGPGGGNQPPNIDEVIKKGQEQLKQALPGGFGSIGLILLVILGLWLASGYYSVKPDEQGVVLRFGQYIKTTGEGPHWHLPYPVESVIKVNVTQERSNQIGSDSNNGTRNQRYSRGSSLDSSLMLTGDNSIVDVKFSVVWNIREADKFLFNLKNPEQAVADVSKSAMREVVGQNKIEDIITRLRDSIERQVQTKVQETLDGYASGISIRRVQISASNPPDEVVEAFRDVQRATADRERAVNLADAYKNEIIPQANGEASQLTQQAEAYKAEVKARADGEAARFLSVYNEYVKAKNVTRKRIYLETMEEILAGMDKIIVEGGKNGSGVVPYLPLNELKKKKEN</sequence>
<dbReference type="SMART" id="SM00244">
    <property type="entry name" value="PHB"/>
    <property type="match status" value="1"/>
</dbReference>
<dbReference type="Pfam" id="PF12221">
    <property type="entry name" value="HflK_N"/>
    <property type="match status" value="1"/>
</dbReference>
<feature type="coiled-coil region" evidence="7">
    <location>
        <begin position="247"/>
        <end position="289"/>
    </location>
</feature>
<dbReference type="KEGG" id="tmk:QGN29_00405"/>
<protein>
    <recommendedName>
        <fullName evidence="6">Protein HflK</fullName>
    </recommendedName>
</protein>
<organism evidence="10 11">
    <name type="scientific">Temperatibacter marinus</name>
    <dbReference type="NCBI Taxonomy" id="1456591"/>
    <lineage>
        <taxon>Bacteria</taxon>
        <taxon>Pseudomonadati</taxon>
        <taxon>Pseudomonadota</taxon>
        <taxon>Alphaproteobacteria</taxon>
        <taxon>Kordiimonadales</taxon>
        <taxon>Temperatibacteraceae</taxon>
        <taxon>Temperatibacter</taxon>
    </lineage>
</organism>
<feature type="domain" description="Band 7" evidence="9">
    <location>
        <begin position="67"/>
        <end position="248"/>
    </location>
</feature>
<gene>
    <name evidence="10" type="primary">hflK</name>
    <name evidence="10" type="ORF">QGN29_00405</name>
</gene>
<dbReference type="Gene3D" id="3.30.479.30">
    <property type="entry name" value="Band 7 domain"/>
    <property type="match status" value="1"/>
</dbReference>
<dbReference type="Proteomes" id="UP001268683">
    <property type="component" value="Chromosome"/>
</dbReference>
<keyword evidence="5 6" id="KW-0472">Membrane</keyword>
<dbReference type="InterPro" id="IPR001107">
    <property type="entry name" value="Band_7"/>
</dbReference>
<evidence type="ECO:0000256" key="7">
    <source>
        <dbReference type="SAM" id="Coils"/>
    </source>
</evidence>
<feature type="transmembrane region" description="Helical" evidence="6">
    <location>
        <begin position="45"/>
        <end position="66"/>
    </location>
</feature>
<evidence type="ECO:0000313" key="11">
    <source>
        <dbReference type="Proteomes" id="UP001268683"/>
    </source>
</evidence>
<dbReference type="InterPro" id="IPR010201">
    <property type="entry name" value="HflK"/>
</dbReference>
<evidence type="ECO:0000256" key="6">
    <source>
        <dbReference type="RuleBase" id="RU364113"/>
    </source>
</evidence>
<evidence type="ECO:0000256" key="4">
    <source>
        <dbReference type="ARBA" id="ARBA00022989"/>
    </source>
</evidence>
<dbReference type="GO" id="GO:0006508">
    <property type="term" value="P:proteolysis"/>
    <property type="evidence" value="ECO:0007669"/>
    <property type="project" value="UniProtKB-KW"/>
</dbReference>
<comment type="subunit">
    <text evidence="6">HflC and HflK may interact to form a multimeric complex.</text>
</comment>